<dbReference type="OMA" id="RYLECCD"/>
<evidence type="ECO:0000256" key="15">
    <source>
        <dbReference type="PROSITE-ProRule" id="PRU00339"/>
    </source>
</evidence>
<feature type="region of interest" description="Disordered" evidence="16">
    <location>
        <begin position="492"/>
        <end position="525"/>
    </location>
</feature>
<dbReference type="Gene3D" id="1.25.40.20">
    <property type="entry name" value="Ankyrin repeat-containing domain"/>
    <property type="match status" value="1"/>
</dbReference>
<dbReference type="PROSITE" id="PS50005">
    <property type="entry name" value="TPR"/>
    <property type="match status" value="1"/>
</dbReference>
<dbReference type="PROSITE" id="PS50297">
    <property type="entry name" value="ANK_REP_REGION"/>
    <property type="match status" value="3"/>
</dbReference>
<keyword evidence="5" id="KW-0158">Chromosome</keyword>
<comment type="subcellular location">
    <subcellularLocation>
        <location evidence="2">Chromosome</location>
    </subcellularLocation>
    <subcellularLocation>
        <location evidence="1">Nucleus</location>
    </subcellularLocation>
</comment>
<evidence type="ECO:0000313" key="18">
    <source>
        <dbReference type="Proteomes" id="UP000494040"/>
    </source>
</evidence>
<dbReference type="GO" id="GO:0000724">
    <property type="term" value="P:double-strand break repair via homologous recombination"/>
    <property type="evidence" value="ECO:0007669"/>
    <property type="project" value="TreeGrafter"/>
</dbReference>
<dbReference type="Gene3D" id="1.25.40.10">
    <property type="entry name" value="Tetratricopeptide repeat domain"/>
    <property type="match status" value="2"/>
</dbReference>
<evidence type="ECO:0000256" key="4">
    <source>
        <dbReference type="ARBA" id="ARBA00017829"/>
    </source>
</evidence>
<dbReference type="Gene3D" id="3.80.10.10">
    <property type="entry name" value="Ribonuclease Inhibitor"/>
    <property type="match status" value="2"/>
</dbReference>
<keyword evidence="12" id="KW-0234">DNA repair</keyword>
<dbReference type="InterPro" id="IPR019734">
    <property type="entry name" value="TPR_rpt"/>
</dbReference>
<evidence type="ECO:0000256" key="12">
    <source>
        <dbReference type="ARBA" id="ARBA00023204"/>
    </source>
</evidence>
<keyword evidence="18" id="KW-1185">Reference proteome</keyword>
<dbReference type="InterPro" id="IPR002110">
    <property type="entry name" value="Ankyrin_rpt"/>
</dbReference>
<proteinExistence type="inferred from homology"/>
<evidence type="ECO:0000256" key="1">
    <source>
        <dbReference type="ARBA" id="ARBA00004123"/>
    </source>
</evidence>
<dbReference type="KEGG" id="clec:106665857"/>
<evidence type="ECO:0000256" key="5">
    <source>
        <dbReference type="ARBA" id="ARBA00022454"/>
    </source>
</evidence>
<dbReference type="Pfam" id="PF13516">
    <property type="entry name" value="LRR_6"/>
    <property type="match status" value="1"/>
</dbReference>
<comment type="similarity">
    <text evidence="3">Belongs to the Tonsoku family.</text>
</comment>
<dbReference type="SUPFAM" id="SSF48403">
    <property type="entry name" value="Ankyrin repeat"/>
    <property type="match status" value="1"/>
</dbReference>
<keyword evidence="8" id="KW-0227">DNA damage</keyword>
<name>A0A8I6RQA5_CIMLE</name>
<organism evidence="17 18">
    <name type="scientific">Cimex lectularius</name>
    <name type="common">Bed bug</name>
    <name type="synonym">Acanthia lectularia</name>
    <dbReference type="NCBI Taxonomy" id="79782"/>
    <lineage>
        <taxon>Eukaryota</taxon>
        <taxon>Metazoa</taxon>
        <taxon>Ecdysozoa</taxon>
        <taxon>Arthropoda</taxon>
        <taxon>Hexapoda</taxon>
        <taxon>Insecta</taxon>
        <taxon>Pterygota</taxon>
        <taxon>Neoptera</taxon>
        <taxon>Paraneoptera</taxon>
        <taxon>Hemiptera</taxon>
        <taxon>Heteroptera</taxon>
        <taxon>Panheteroptera</taxon>
        <taxon>Cimicomorpha</taxon>
        <taxon>Cimicidae</taxon>
        <taxon>Cimex</taxon>
    </lineage>
</organism>
<evidence type="ECO:0000313" key="17">
    <source>
        <dbReference type="EnsemblMetazoa" id="XP_014248141.1"/>
    </source>
</evidence>
<evidence type="ECO:0000256" key="10">
    <source>
        <dbReference type="ARBA" id="ARBA00022853"/>
    </source>
</evidence>
<reference evidence="17" key="1">
    <citation type="submission" date="2022-01" db="UniProtKB">
        <authorList>
            <consortium name="EnsemblMetazoa"/>
        </authorList>
    </citation>
    <scope>IDENTIFICATION</scope>
</reference>
<dbReference type="SUPFAM" id="SSF48452">
    <property type="entry name" value="TPR-like"/>
    <property type="match status" value="2"/>
</dbReference>
<dbReference type="GO" id="GO:0043596">
    <property type="term" value="C:nuclear replication fork"/>
    <property type="evidence" value="ECO:0007669"/>
    <property type="project" value="TreeGrafter"/>
</dbReference>
<keyword evidence="13" id="KW-0539">Nucleus</keyword>
<dbReference type="Pfam" id="PF12796">
    <property type="entry name" value="Ank_2"/>
    <property type="match status" value="1"/>
</dbReference>
<evidence type="ECO:0000256" key="7">
    <source>
        <dbReference type="ARBA" id="ARBA00022737"/>
    </source>
</evidence>
<keyword evidence="10" id="KW-0156">Chromatin regulator</keyword>
<evidence type="ECO:0000256" key="3">
    <source>
        <dbReference type="ARBA" id="ARBA00010999"/>
    </source>
</evidence>
<dbReference type="SMART" id="SM00368">
    <property type="entry name" value="LRR_RI"/>
    <property type="match status" value="3"/>
</dbReference>
<dbReference type="SMART" id="SM00028">
    <property type="entry name" value="TPR"/>
    <property type="match status" value="6"/>
</dbReference>
<sequence length="1326" mass="149278">MEVQKWRKKKDKAEAEGDLAQLFSACKELAEIYFRDEKYDLALQEYKEMERVSDANNNKMDVARCNRMIGEVYCEKGEFTKAVKHQLKHLTLSREEKDKVEEQRALATLGRTYFLQAETYDVIDTPEKAKQSLNEAKAYYMQSLQVCEQLNDAVGWKQRMEMRTRLFLNLGLVFDCQKQAEEAEDYILKAVLICKKLDLWEDLFRSYTALGTVYQKHRDSTKALSTFDLAIPVAERLSDKSSQALCEVLLLKSEVLLDQPNFRGARQALLRAYKINCPNEMMRADIKHKLRIVAAMCETEEKLTDIPPEAEYEARKKLYEDLGDMSAEMGNFGLAITYYHLMLMSVEKIGGDKKSLIECYVSLAQTYKDDKQYHKAIEYFKKELLLENDDACESCRTCMNIADIYQMQGKNDEMIEMYQKAKNYAEEAGKDKLQSTVLSCMHKAFIERNLFALADEIQKELQNFSDSFEESSDEENEESAKEFGSHIILSDLSDAEMGENNQNDKAKVSRTRIKNKSNKGKRNEKGEMPLHLAAINGNATLAAKLIDQGHSVDVKDYSGWTPLHEACNHGNKEIAEILIKNGAAVNDRGGPLCDGFTPLLDAASNGHFDCIELLLEHGASPLMRTNNGDSVLDCLFGWRERYLEECGSDLDNLSLTRYNYLYQKLQQTLEKAGQKTVVKESKLNKLRSLRRSNSDQVLPRSKIMSKKMDIIDHNNLRRYSNESAANEYESAMKALRFKNKPDLISPMVLQKPSVPALIDSSDTTDDNWLEDDMNVGRPNKKRRTSEFIGESQRRSESNQRSACTVSPLYMERADNSENPINDGEGESDGDDSNIELIARPDSPSSDSPIPSPVNINSPSTSGGFSNKLKERNAIRKKQFTLMDSGVSKEKVIKTNTHCDATCTSPLHQPNAKSVAFIKVKIEDKLLLVPIPNTNEEKTVAWLAHEAAQRYRSLESVEPVLRLVTQDGALLVDSDPISLVMNMGDLVGNVLSWNLPSLTTIYEETCRNNNICEDKQISTLLEACQATGKLSLEDLYLDWKQLGPIFKALSHHLPLQCLELSGNYISDTNLKDVAECIVKLPQLRVLDLSNINITSEGLSIFSQIIQENRGLQRLQVLNLGYNPLNDCLKPLSELLNTIPALTALCIESVGLSAQSFRSFQSFTLDCLEVLNINYNNIGHEGIIDLLGRLDSRSIIDLRLAGTSETTIREVAMYLQHNAPSSLTILDLSYCKATDLELQELVKGVNLCPRLEILSLDGSSGLSTSSINSFINSATIRDLSVCGLQANQVFQVESNMASLSISSCVKQPWARQGPFGFYTNAPRDTTTH</sequence>
<evidence type="ECO:0000256" key="6">
    <source>
        <dbReference type="ARBA" id="ARBA00022614"/>
    </source>
</evidence>
<dbReference type="EnsemblMetazoa" id="XM_014392655.2">
    <property type="protein sequence ID" value="XP_014248141.1"/>
    <property type="gene ID" value="LOC106665857"/>
</dbReference>
<dbReference type="InterPro" id="IPR011990">
    <property type="entry name" value="TPR-like_helical_dom_sf"/>
</dbReference>
<dbReference type="InterPro" id="IPR036770">
    <property type="entry name" value="Ankyrin_rpt-contain_sf"/>
</dbReference>
<feature type="compositionally biased region" description="Acidic residues" evidence="16">
    <location>
        <begin position="823"/>
        <end position="833"/>
    </location>
</feature>
<feature type="compositionally biased region" description="Basic residues" evidence="16">
    <location>
        <begin position="508"/>
        <end position="520"/>
    </location>
</feature>
<dbReference type="GO" id="GO:0006325">
    <property type="term" value="P:chromatin organization"/>
    <property type="evidence" value="ECO:0007669"/>
    <property type="project" value="UniProtKB-KW"/>
</dbReference>
<dbReference type="InterPro" id="IPR052311">
    <property type="entry name" value="MMS22L-TONSL_complex_comp"/>
</dbReference>
<keyword evidence="6" id="KW-0433">Leucine-rich repeat</keyword>
<feature type="repeat" description="ANK" evidence="14">
    <location>
        <begin position="594"/>
        <end position="626"/>
    </location>
</feature>
<keyword evidence="9 15" id="KW-0802">TPR repeat</keyword>
<dbReference type="GeneID" id="106665857"/>
<evidence type="ECO:0000256" key="14">
    <source>
        <dbReference type="PROSITE-ProRule" id="PRU00023"/>
    </source>
</evidence>
<feature type="region of interest" description="Disordered" evidence="16">
    <location>
        <begin position="756"/>
        <end position="866"/>
    </location>
</feature>
<feature type="compositionally biased region" description="Acidic residues" evidence="16">
    <location>
        <begin position="762"/>
        <end position="773"/>
    </location>
</feature>
<evidence type="ECO:0000256" key="9">
    <source>
        <dbReference type="ARBA" id="ARBA00022803"/>
    </source>
</evidence>
<dbReference type="PROSITE" id="PS50088">
    <property type="entry name" value="ANK_REPEAT"/>
    <property type="match status" value="3"/>
</dbReference>
<dbReference type="PANTHER" id="PTHR46358">
    <property type="entry name" value="TONSOKU-LIKE PROTEIN"/>
    <property type="match status" value="1"/>
</dbReference>
<evidence type="ECO:0000256" key="13">
    <source>
        <dbReference type="ARBA" id="ARBA00023242"/>
    </source>
</evidence>
<dbReference type="Proteomes" id="UP000494040">
    <property type="component" value="Unassembled WGS sequence"/>
</dbReference>
<dbReference type="SUPFAM" id="SSF52047">
    <property type="entry name" value="RNI-like"/>
    <property type="match status" value="1"/>
</dbReference>
<feature type="repeat" description="TPR" evidence="15">
    <location>
        <begin position="357"/>
        <end position="390"/>
    </location>
</feature>
<protein>
    <recommendedName>
        <fullName evidence="4">Tonsoku-like protein</fullName>
    </recommendedName>
</protein>
<dbReference type="PANTHER" id="PTHR46358:SF1">
    <property type="entry name" value="TONSOKU-LIKE PROTEIN"/>
    <property type="match status" value="1"/>
</dbReference>
<keyword evidence="7" id="KW-0677">Repeat</keyword>
<dbReference type="GO" id="GO:0031297">
    <property type="term" value="P:replication fork processing"/>
    <property type="evidence" value="ECO:0007669"/>
    <property type="project" value="TreeGrafter"/>
</dbReference>
<dbReference type="Pfam" id="PF13181">
    <property type="entry name" value="TPR_8"/>
    <property type="match status" value="2"/>
</dbReference>
<evidence type="ECO:0000256" key="8">
    <source>
        <dbReference type="ARBA" id="ARBA00022763"/>
    </source>
</evidence>
<dbReference type="InterPro" id="IPR001611">
    <property type="entry name" value="Leu-rich_rpt"/>
</dbReference>
<keyword evidence="11 14" id="KW-0040">ANK repeat</keyword>
<evidence type="ECO:0000256" key="2">
    <source>
        <dbReference type="ARBA" id="ARBA00004286"/>
    </source>
</evidence>
<dbReference type="PRINTS" id="PR01415">
    <property type="entry name" value="ANKYRIN"/>
</dbReference>
<accession>A0A8I6RQA5</accession>
<dbReference type="OrthoDB" id="273147at2759"/>
<dbReference type="SMART" id="SM00248">
    <property type="entry name" value="ANK"/>
    <property type="match status" value="3"/>
</dbReference>
<feature type="compositionally biased region" description="Low complexity" evidence="16">
    <location>
        <begin position="840"/>
        <end position="859"/>
    </location>
</feature>
<dbReference type="InterPro" id="IPR032675">
    <property type="entry name" value="LRR_dom_sf"/>
</dbReference>
<feature type="repeat" description="ANK" evidence="14">
    <location>
        <begin position="558"/>
        <end position="590"/>
    </location>
</feature>
<feature type="repeat" description="ANK" evidence="14">
    <location>
        <begin position="525"/>
        <end position="557"/>
    </location>
</feature>
<dbReference type="RefSeq" id="XP_014248141.1">
    <property type="nucleotide sequence ID" value="XM_014392655.2"/>
</dbReference>
<evidence type="ECO:0000256" key="16">
    <source>
        <dbReference type="SAM" id="MobiDB-lite"/>
    </source>
</evidence>
<evidence type="ECO:0000256" key="11">
    <source>
        <dbReference type="ARBA" id="ARBA00023043"/>
    </source>
</evidence>